<dbReference type="RefSeq" id="WP_138046075.1">
    <property type="nucleotide sequence ID" value="NZ_VBZC01000017.1"/>
</dbReference>
<gene>
    <name evidence="1" type="ORF">FE633_17375</name>
</gene>
<evidence type="ECO:0000313" key="2">
    <source>
        <dbReference type="Proteomes" id="UP000305906"/>
    </source>
</evidence>
<dbReference type="EMBL" id="VBZC01000017">
    <property type="protein sequence ID" value="TLS44917.1"/>
    <property type="molecule type" value="Genomic_DNA"/>
</dbReference>
<evidence type="ECO:0000313" key="1">
    <source>
        <dbReference type="EMBL" id="TLS44917.1"/>
    </source>
</evidence>
<comment type="caution">
    <text evidence="1">The sequence shown here is derived from an EMBL/GenBank/DDBJ whole genome shotgun (WGS) entry which is preliminary data.</text>
</comment>
<accession>A0A5R9FLX7</accession>
<reference evidence="1 2" key="1">
    <citation type="submission" date="2019-05" db="EMBL/GenBank/DDBJ databases">
        <title>Streptomyces sp. NEAU-C151, a novel actinomycete isolated from soil.</title>
        <authorList>
            <person name="Han L."/>
            <person name="Jiang H."/>
        </authorList>
    </citation>
    <scope>NUCLEOTIDE SEQUENCE [LARGE SCALE GENOMIC DNA]</scope>
    <source>
        <strain evidence="1 2">NEAU-C151</strain>
    </source>
</reference>
<organism evidence="1 2">
    <name type="scientific">Streptomyces montanus</name>
    <dbReference type="NCBI Taxonomy" id="2580423"/>
    <lineage>
        <taxon>Bacteria</taxon>
        <taxon>Bacillati</taxon>
        <taxon>Actinomycetota</taxon>
        <taxon>Actinomycetes</taxon>
        <taxon>Kitasatosporales</taxon>
        <taxon>Streptomycetaceae</taxon>
        <taxon>Streptomyces</taxon>
    </lineage>
</organism>
<protein>
    <submittedName>
        <fullName evidence="1">Uncharacterized protein</fullName>
    </submittedName>
</protein>
<sequence>MPQTITAASVAAYIRTAVTECARAYRQARTEAASTLSNFDESAEWEVNLGAIIASETHWAVWGRIPQIVRDSDAAPWRQNPDLSGVSDEQILQAARTVRAEVLDRLTTAEDHVATPIGSVWQQAHRTAALRAYDSLRLIDHIQER</sequence>
<proteinExistence type="predicted"/>
<name>A0A5R9FLX7_9ACTN</name>
<keyword evidence="2" id="KW-1185">Reference proteome</keyword>
<dbReference type="AlphaFoldDB" id="A0A5R9FLX7"/>
<dbReference type="Proteomes" id="UP000305906">
    <property type="component" value="Unassembled WGS sequence"/>
</dbReference>